<feature type="transmembrane region" description="Helical" evidence="1">
    <location>
        <begin position="16"/>
        <end position="35"/>
    </location>
</feature>
<dbReference type="EMBL" id="MPVP01000042">
    <property type="protein sequence ID" value="OMD35125.1"/>
    <property type="molecule type" value="Genomic_DNA"/>
</dbReference>
<protein>
    <recommendedName>
        <fullName evidence="4">MFS transporter</fullName>
    </recommendedName>
</protein>
<sequence length="527" mass="60822">MMNTSSETKAIRKLKLSVWFGWAVILIWLVTWIINKDNAWGWTWVVVILSLRYSIFKPAILIGSATAGWLLFSFWDYFSNRSRNADSGPVVFFMILVFGLVLMLIKGAVLSSYFLIKETAALRKALSYPQKPALYTGKEVHRSIAETASAEEYLEPELIQKDFILGPDHGDKYFRHIGPVKIAENFYGTEKADFVWNWSLKSSDRSRSNNRVLFIGGQKKDRLKTIDALCREQFIHDPVSVYRIHFDHEMDSGKEYWLGGALRDIELIPDREFDLDGEMREFGEATLQGRSFFARTYMEMLSRVHGHSVDTLFPNGASFDRNSASPLKGYADQFELSPHRDCLNEYMLSFGEKPWLRTNEGFVRKIPTGLTLQEKALLLFETIWEMYNIPALFSALESAHHFIFHIDIPNELIIDGNYGGWFERALQHLLWRADWKNFDFTVVLTIDEPNPLCMLPIHHHVLFDTKDVENYSRQTNTSIPAEQQQVLHHVNSGTCLWIDYVEAKFYALNMHTDQSVRFIAPQGGSLS</sequence>
<dbReference type="RefSeq" id="WP_076218500.1">
    <property type="nucleotide sequence ID" value="NZ_MPVP01000042.1"/>
</dbReference>
<keyword evidence="1" id="KW-0812">Transmembrane</keyword>
<evidence type="ECO:0008006" key="4">
    <source>
        <dbReference type="Google" id="ProtNLM"/>
    </source>
</evidence>
<proteinExistence type="predicted"/>
<feature type="transmembrane region" description="Helical" evidence="1">
    <location>
        <begin position="90"/>
        <end position="116"/>
    </location>
</feature>
<dbReference type="Proteomes" id="UP000187158">
    <property type="component" value="Unassembled WGS sequence"/>
</dbReference>
<feature type="transmembrane region" description="Helical" evidence="1">
    <location>
        <begin position="55"/>
        <end position="78"/>
    </location>
</feature>
<keyword evidence="3" id="KW-1185">Reference proteome</keyword>
<keyword evidence="1" id="KW-1133">Transmembrane helix</keyword>
<name>A0ABX3GQZ9_9BACL</name>
<comment type="caution">
    <text evidence="2">The sequence shown here is derived from an EMBL/GenBank/DDBJ whole genome shotgun (WGS) entry which is preliminary data.</text>
</comment>
<accession>A0ABX3GQZ9</accession>
<evidence type="ECO:0000256" key="1">
    <source>
        <dbReference type="SAM" id="Phobius"/>
    </source>
</evidence>
<keyword evidence="1" id="KW-0472">Membrane</keyword>
<organism evidence="2 3">
    <name type="scientific">Paenibacillus odorifer</name>
    <dbReference type="NCBI Taxonomy" id="189426"/>
    <lineage>
        <taxon>Bacteria</taxon>
        <taxon>Bacillati</taxon>
        <taxon>Bacillota</taxon>
        <taxon>Bacilli</taxon>
        <taxon>Bacillales</taxon>
        <taxon>Paenibacillaceae</taxon>
        <taxon>Paenibacillus</taxon>
    </lineage>
</organism>
<reference evidence="2 3" key="1">
    <citation type="submission" date="2016-11" db="EMBL/GenBank/DDBJ databases">
        <title>Paenibacillus species isolates.</title>
        <authorList>
            <person name="Beno S.M."/>
        </authorList>
    </citation>
    <scope>NUCLEOTIDE SEQUENCE [LARGE SCALE GENOMIC DNA]</scope>
    <source>
        <strain evidence="2 3">FSL H7-0433</strain>
    </source>
</reference>
<gene>
    <name evidence="2" type="ORF">BSO21_09595</name>
</gene>
<evidence type="ECO:0000313" key="3">
    <source>
        <dbReference type="Proteomes" id="UP000187158"/>
    </source>
</evidence>
<evidence type="ECO:0000313" key="2">
    <source>
        <dbReference type="EMBL" id="OMD35125.1"/>
    </source>
</evidence>